<feature type="domain" description="SCP" evidence="1">
    <location>
        <begin position="3"/>
        <end position="161"/>
    </location>
</feature>
<dbReference type="Pfam" id="PF00188">
    <property type="entry name" value="CAP"/>
    <property type="match status" value="1"/>
</dbReference>
<keyword evidence="3" id="KW-1185">Reference proteome</keyword>
<dbReference type="EMBL" id="CAXLJM020000124">
    <property type="protein sequence ID" value="CAL8139274.1"/>
    <property type="molecule type" value="Genomic_DNA"/>
</dbReference>
<comment type="caution">
    <text evidence="2">The sequence shown here is derived from an EMBL/GenBank/DDBJ whole genome shotgun (WGS) entry which is preliminary data.</text>
</comment>
<dbReference type="SMART" id="SM00198">
    <property type="entry name" value="SCP"/>
    <property type="match status" value="1"/>
</dbReference>
<dbReference type="Proteomes" id="UP001642540">
    <property type="component" value="Unassembled WGS sequence"/>
</dbReference>
<dbReference type="InterPro" id="IPR001283">
    <property type="entry name" value="CRISP-related"/>
</dbReference>
<name>A0ABP1RYV7_9HEXA</name>
<evidence type="ECO:0000313" key="2">
    <source>
        <dbReference type="EMBL" id="CAL8139274.1"/>
    </source>
</evidence>
<evidence type="ECO:0000259" key="1">
    <source>
        <dbReference type="SMART" id="SM00198"/>
    </source>
</evidence>
<accession>A0ABP1RYV7</accession>
<dbReference type="Gene3D" id="3.40.33.10">
    <property type="entry name" value="CAP"/>
    <property type="match status" value="1"/>
</dbReference>
<sequence>MEAARDAALFQQNFYRSRHGSVPLRRNADLDMLAQMCAYYYQPMGMIDHSCPYYKSGKNFYFSEADGIGENGMGGGEGDIYEHLWSNLQMAIWGGWAFNRESYKYNFSDFKNAHFLSTGHFTQMIWRETTHFGFGYSVFKKKGKYGAISIFLYSPAGNVQSQDGSPYIMNVRPVIPGAKAVRSVNLNDWFF</sequence>
<dbReference type="SUPFAM" id="SSF55797">
    <property type="entry name" value="PR-1-like"/>
    <property type="match status" value="1"/>
</dbReference>
<dbReference type="PANTHER" id="PTHR10334">
    <property type="entry name" value="CYSTEINE-RICH SECRETORY PROTEIN-RELATED"/>
    <property type="match status" value="1"/>
</dbReference>
<dbReference type="PROSITE" id="PS01009">
    <property type="entry name" value="CRISP_1"/>
    <property type="match status" value="1"/>
</dbReference>
<evidence type="ECO:0000313" key="3">
    <source>
        <dbReference type="Proteomes" id="UP001642540"/>
    </source>
</evidence>
<protein>
    <recommendedName>
        <fullName evidence="1">SCP domain-containing protein</fullName>
    </recommendedName>
</protein>
<reference evidence="2 3" key="1">
    <citation type="submission" date="2024-08" db="EMBL/GenBank/DDBJ databases">
        <authorList>
            <person name="Cucini C."/>
            <person name="Frati F."/>
        </authorList>
    </citation>
    <scope>NUCLEOTIDE SEQUENCE [LARGE SCALE GENOMIC DNA]</scope>
</reference>
<organism evidence="2 3">
    <name type="scientific">Orchesella dallaii</name>
    <dbReference type="NCBI Taxonomy" id="48710"/>
    <lineage>
        <taxon>Eukaryota</taxon>
        <taxon>Metazoa</taxon>
        <taxon>Ecdysozoa</taxon>
        <taxon>Arthropoda</taxon>
        <taxon>Hexapoda</taxon>
        <taxon>Collembola</taxon>
        <taxon>Entomobryomorpha</taxon>
        <taxon>Entomobryoidea</taxon>
        <taxon>Orchesellidae</taxon>
        <taxon>Orchesellinae</taxon>
        <taxon>Orchesella</taxon>
    </lineage>
</organism>
<proteinExistence type="predicted"/>
<gene>
    <name evidence="2" type="ORF">ODALV1_LOCUS27761</name>
</gene>
<dbReference type="InterPro" id="IPR035940">
    <property type="entry name" value="CAP_sf"/>
</dbReference>
<dbReference type="InterPro" id="IPR018244">
    <property type="entry name" value="Allrgn_V5/Tpx1_CS"/>
</dbReference>
<dbReference type="InterPro" id="IPR014044">
    <property type="entry name" value="CAP_dom"/>
</dbReference>